<sequence>MTMDIFQGAGKCWYLKQVFNIFVKTSKVLSEKCRRAVLGIPSGSSALFRGRRLIMSFTSPGDTGWIRDLATECRVCIEPVTSSFVDGVPSEHI</sequence>
<evidence type="ECO:0000313" key="1">
    <source>
        <dbReference type="EMBL" id="CAI6345740.1"/>
    </source>
</evidence>
<dbReference type="EMBL" id="CARXXK010000001">
    <property type="protein sequence ID" value="CAI6345740.1"/>
    <property type="molecule type" value="Genomic_DNA"/>
</dbReference>
<protein>
    <submittedName>
        <fullName evidence="1">Uncharacterized protein</fullName>
    </submittedName>
</protein>
<dbReference type="Proteomes" id="UP001160148">
    <property type="component" value="Unassembled WGS sequence"/>
</dbReference>
<keyword evidence="2" id="KW-1185">Reference proteome</keyword>
<accession>A0AAV0VQ88</accession>
<reference evidence="1 2" key="1">
    <citation type="submission" date="2023-01" db="EMBL/GenBank/DDBJ databases">
        <authorList>
            <person name="Whitehead M."/>
        </authorList>
    </citation>
    <scope>NUCLEOTIDE SEQUENCE [LARGE SCALE GENOMIC DNA]</scope>
</reference>
<evidence type="ECO:0000313" key="2">
    <source>
        <dbReference type="Proteomes" id="UP001160148"/>
    </source>
</evidence>
<proteinExistence type="predicted"/>
<comment type="caution">
    <text evidence="1">The sequence shown here is derived from an EMBL/GenBank/DDBJ whole genome shotgun (WGS) entry which is preliminary data.</text>
</comment>
<gene>
    <name evidence="1" type="ORF">MEUPH1_LOCUS2713</name>
</gene>
<dbReference type="AlphaFoldDB" id="A0AAV0VQ88"/>
<name>A0AAV0VQ88_9HEMI</name>
<organism evidence="1 2">
    <name type="scientific">Macrosiphum euphorbiae</name>
    <name type="common">potato aphid</name>
    <dbReference type="NCBI Taxonomy" id="13131"/>
    <lineage>
        <taxon>Eukaryota</taxon>
        <taxon>Metazoa</taxon>
        <taxon>Ecdysozoa</taxon>
        <taxon>Arthropoda</taxon>
        <taxon>Hexapoda</taxon>
        <taxon>Insecta</taxon>
        <taxon>Pterygota</taxon>
        <taxon>Neoptera</taxon>
        <taxon>Paraneoptera</taxon>
        <taxon>Hemiptera</taxon>
        <taxon>Sternorrhyncha</taxon>
        <taxon>Aphidomorpha</taxon>
        <taxon>Aphidoidea</taxon>
        <taxon>Aphididae</taxon>
        <taxon>Macrosiphini</taxon>
        <taxon>Macrosiphum</taxon>
    </lineage>
</organism>